<keyword evidence="4" id="KW-0545">Nucleotide biosynthesis</keyword>
<dbReference type="AlphaFoldDB" id="A0A7J6B6W1"/>
<dbReference type="GO" id="GO:0008270">
    <property type="term" value="F:zinc ion binding"/>
    <property type="evidence" value="ECO:0007669"/>
    <property type="project" value="InterPro"/>
</dbReference>
<comment type="cofactor">
    <cofactor evidence="1">
        <name>Zn(2+)</name>
        <dbReference type="ChEBI" id="CHEBI:29105"/>
    </cofactor>
</comment>
<evidence type="ECO:0000256" key="3">
    <source>
        <dbReference type="ARBA" id="ARBA00022723"/>
    </source>
</evidence>
<evidence type="ECO:0000313" key="11">
    <source>
        <dbReference type="Proteomes" id="UP000593565"/>
    </source>
</evidence>
<feature type="domain" description="CMP/dCMP-type deaminase" evidence="9">
    <location>
        <begin position="1"/>
        <end position="101"/>
    </location>
</feature>
<dbReference type="InterPro" id="IPR015517">
    <property type="entry name" value="dCMP_deaminase-rel"/>
</dbReference>
<dbReference type="InterPro" id="IPR016193">
    <property type="entry name" value="Cytidine_deaminase-like"/>
</dbReference>
<dbReference type="InterPro" id="IPR002125">
    <property type="entry name" value="CMP_dCMP_dom"/>
</dbReference>
<dbReference type="GO" id="GO:0004132">
    <property type="term" value="F:dCMP deaminase activity"/>
    <property type="evidence" value="ECO:0007669"/>
    <property type="project" value="TreeGrafter"/>
</dbReference>
<accession>A0A7J6B6W1</accession>
<keyword evidence="3" id="KW-0479">Metal-binding</keyword>
<dbReference type="InterPro" id="IPR016192">
    <property type="entry name" value="APOBEC/CMP_deaminase_Zn-bd"/>
</dbReference>
<dbReference type="SUPFAM" id="SSF53927">
    <property type="entry name" value="Cytidine deaminase-like"/>
    <property type="match status" value="1"/>
</dbReference>
<keyword evidence="6" id="KW-0862">Zinc</keyword>
<name>A0A7J6B6W1_AMEME</name>
<dbReference type="EC" id="3.5.4.12" evidence="7"/>
<evidence type="ECO:0000256" key="1">
    <source>
        <dbReference type="ARBA" id="ARBA00001947"/>
    </source>
</evidence>
<gene>
    <name evidence="10" type="ORF">AMELA_G00055880</name>
</gene>
<evidence type="ECO:0000256" key="6">
    <source>
        <dbReference type="ARBA" id="ARBA00022833"/>
    </source>
</evidence>
<comment type="similarity">
    <text evidence="2">Belongs to the cytidine and deoxycytidylate deaminase family.</text>
</comment>
<dbReference type="Pfam" id="PF00383">
    <property type="entry name" value="dCMP_cyt_deam_1"/>
    <property type="match status" value="1"/>
</dbReference>
<evidence type="ECO:0000313" key="10">
    <source>
        <dbReference type="EMBL" id="KAF4090750.1"/>
    </source>
</evidence>
<dbReference type="PROSITE" id="PS51747">
    <property type="entry name" value="CYT_DCMP_DEAMINASES_2"/>
    <property type="match status" value="1"/>
</dbReference>
<reference evidence="10 11" key="1">
    <citation type="submission" date="2020-02" db="EMBL/GenBank/DDBJ databases">
        <title>A chromosome-scale genome assembly of the black bullhead catfish (Ameiurus melas).</title>
        <authorList>
            <person name="Wen M."/>
            <person name="Zham M."/>
            <person name="Cabau C."/>
            <person name="Klopp C."/>
            <person name="Donnadieu C."/>
            <person name="Roques C."/>
            <person name="Bouchez O."/>
            <person name="Lampietro C."/>
            <person name="Jouanno E."/>
            <person name="Herpin A."/>
            <person name="Louis A."/>
            <person name="Berthelot C."/>
            <person name="Parey E."/>
            <person name="Roest-Crollius H."/>
            <person name="Braasch I."/>
            <person name="Postlethwait J."/>
            <person name="Robinson-Rechavi M."/>
            <person name="Echchiki A."/>
            <person name="Begum T."/>
            <person name="Montfort J."/>
            <person name="Schartl M."/>
            <person name="Bobe J."/>
            <person name="Guiguen Y."/>
        </authorList>
    </citation>
    <scope>NUCLEOTIDE SEQUENCE [LARGE SCALE GENOMIC DNA]</scope>
    <source>
        <strain evidence="10">M_S1</strain>
        <tissue evidence="10">Blood</tissue>
    </source>
</reference>
<dbReference type="EMBL" id="JAAGNN010000004">
    <property type="protein sequence ID" value="KAF4090750.1"/>
    <property type="molecule type" value="Genomic_DNA"/>
</dbReference>
<evidence type="ECO:0000256" key="4">
    <source>
        <dbReference type="ARBA" id="ARBA00022727"/>
    </source>
</evidence>
<dbReference type="GO" id="GO:0005737">
    <property type="term" value="C:cytoplasm"/>
    <property type="evidence" value="ECO:0007669"/>
    <property type="project" value="TreeGrafter"/>
</dbReference>
<evidence type="ECO:0000259" key="9">
    <source>
        <dbReference type="PROSITE" id="PS51747"/>
    </source>
</evidence>
<dbReference type="PANTHER" id="PTHR11086:SF18">
    <property type="entry name" value="DEOXYCYTIDYLATE DEAMINASE"/>
    <property type="match status" value="1"/>
</dbReference>
<keyword evidence="11" id="KW-1185">Reference proteome</keyword>
<organism evidence="10 11">
    <name type="scientific">Ameiurus melas</name>
    <name type="common">Black bullhead</name>
    <name type="synonym">Silurus melas</name>
    <dbReference type="NCBI Taxonomy" id="219545"/>
    <lineage>
        <taxon>Eukaryota</taxon>
        <taxon>Metazoa</taxon>
        <taxon>Chordata</taxon>
        <taxon>Craniata</taxon>
        <taxon>Vertebrata</taxon>
        <taxon>Euteleostomi</taxon>
        <taxon>Actinopterygii</taxon>
        <taxon>Neopterygii</taxon>
        <taxon>Teleostei</taxon>
        <taxon>Ostariophysi</taxon>
        <taxon>Siluriformes</taxon>
        <taxon>Ictaluridae</taxon>
        <taxon>Ameiurus</taxon>
    </lineage>
</organism>
<evidence type="ECO:0000256" key="5">
    <source>
        <dbReference type="ARBA" id="ARBA00022801"/>
    </source>
</evidence>
<evidence type="ECO:0000256" key="7">
    <source>
        <dbReference type="ARBA" id="ARBA00038938"/>
    </source>
</evidence>
<dbReference type="Gene3D" id="3.40.140.10">
    <property type="entry name" value="Cytidine Deaminase, domain 2"/>
    <property type="match status" value="1"/>
</dbReference>
<dbReference type="PANTHER" id="PTHR11086">
    <property type="entry name" value="DEOXYCYTIDYLATE DEAMINASE-RELATED"/>
    <property type="match status" value="1"/>
</dbReference>
<proteinExistence type="inferred from homology"/>
<dbReference type="PROSITE" id="PS00903">
    <property type="entry name" value="CYT_DCMP_DEAMINASES_1"/>
    <property type="match status" value="1"/>
</dbReference>
<protein>
    <recommendedName>
        <fullName evidence="8">dCMP deaminase</fullName>
        <ecNumber evidence="7">3.5.4.12</ecNumber>
    </recommendedName>
    <alternativeName>
        <fullName evidence="8">dCMP deaminase</fullName>
    </alternativeName>
</protein>
<evidence type="ECO:0000256" key="8">
    <source>
        <dbReference type="ARBA" id="ARBA00041763"/>
    </source>
</evidence>
<comment type="caution">
    <text evidence="10">The sequence shown here is derived from an EMBL/GenBank/DDBJ whole genome shotgun (WGS) entry which is preliminary data.</text>
</comment>
<evidence type="ECO:0000256" key="2">
    <source>
        <dbReference type="ARBA" id="ARBA00006576"/>
    </source>
</evidence>
<dbReference type="Proteomes" id="UP000593565">
    <property type="component" value="Unassembled WGS sequence"/>
</dbReference>
<keyword evidence="5" id="KW-0378">Hydrolase</keyword>
<sequence length="119" mass="13647">MPNGREDDFTWERDDENKLNTKYPYVCHAELNAIMNKTSVDVKGCTVYVTRFPCNECAKAIIQSGITDVVYLSKPKIEDEEDKKVAIKAAEKLLRDIKPREFRSKTEACDLLMSIDPNE</sequence>